<accession>A0A6J4TNC9</accession>
<evidence type="ECO:0000313" key="1">
    <source>
        <dbReference type="EMBL" id="CAA9526740.1"/>
    </source>
</evidence>
<protein>
    <submittedName>
        <fullName evidence="1">Uncharacterized protein</fullName>
    </submittedName>
</protein>
<proteinExistence type="predicted"/>
<reference evidence="1" key="1">
    <citation type="submission" date="2020-02" db="EMBL/GenBank/DDBJ databases">
        <authorList>
            <person name="Meier V. D."/>
        </authorList>
    </citation>
    <scope>NUCLEOTIDE SEQUENCE</scope>
    <source>
        <strain evidence="1">AVDCRST_MAG73</strain>
    </source>
</reference>
<name>A0A6J4TNC9_9BACT</name>
<dbReference type="EMBL" id="CADCWE010000032">
    <property type="protein sequence ID" value="CAA9526740.1"/>
    <property type="molecule type" value="Genomic_DNA"/>
</dbReference>
<sequence length="112" mass="11214">MLLRLSASAQDWGRVVFALETLDATILAGTVRSLLAASPRPSGAGSVALAFTPQQAGALQRVGGALGMSLLATPVAADPGPGWVSAAAERAEAVAAAEVAVRAHQRVQAQTA</sequence>
<gene>
    <name evidence="1" type="ORF">AVDCRST_MAG73-472</name>
</gene>
<dbReference type="AlphaFoldDB" id="A0A6J4TNC9"/>
<organism evidence="1">
    <name type="scientific">uncultured Thermomicrobiales bacterium</name>
    <dbReference type="NCBI Taxonomy" id="1645740"/>
    <lineage>
        <taxon>Bacteria</taxon>
        <taxon>Pseudomonadati</taxon>
        <taxon>Thermomicrobiota</taxon>
        <taxon>Thermomicrobia</taxon>
        <taxon>Thermomicrobiales</taxon>
        <taxon>environmental samples</taxon>
    </lineage>
</organism>